<evidence type="ECO:0000313" key="4">
    <source>
        <dbReference type="Proteomes" id="UP001060504"/>
    </source>
</evidence>
<dbReference type="NCBIfam" id="TIGR03083">
    <property type="entry name" value="maleylpyruvate isomerase family mycothiol-dependent enzyme"/>
    <property type="match status" value="1"/>
</dbReference>
<organism evidence="3 4">
    <name type="scientific">Mycolicibacterium cyprinidarum</name>
    <dbReference type="NCBI Taxonomy" id="2860311"/>
    <lineage>
        <taxon>Bacteria</taxon>
        <taxon>Bacillati</taxon>
        <taxon>Actinomycetota</taxon>
        <taxon>Actinomycetes</taxon>
        <taxon>Mycobacteriales</taxon>
        <taxon>Mycobacteriaceae</taxon>
        <taxon>Mycolicibacterium</taxon>
    </lineage>
</organism>
<dbReference type="Gene3D" id="3.30.1050.10">
    <property type="entry name" value="SCP2 sterol-binding domain"/>
    <property type="match status" value="1"/>
</dbReference>
<feature type="domain" description="Mycothiol-dependent maleylpyruvate isomerase metal-binding" evidence="2">
    <location>
        <begin position="19"/>
        <end position="143"/>
    </location>
</feature>
<evidence type="ECO:0008006" key="5">
    <source>
        <dbReference type="Google" id="ProtNLM"/>
    </source>
</evidence>
<dbReference type="InterPro" id="IPR024344">
    <property type="entry name" value="MDMPI_metal-binding"/>
</dbReference>
<accession>A0ABQ4VAG1</accession>
<evidence type="ECO:0000259" key="1">
    <source>
        <dbReference type="Pfam" id="PF07398"/>
    </source>
</evidence>
<dbReference type="Pfam" id="PF07398">
    <property type="entry name" value="MDMPI_C"/>
    <property type="match status" value="1"/>
</dbReference>
<dbReference type="InterPro" id="IPR010872">
    <property type="entry name" value="MDMPI_C-term_domain"/>
</dbReference>
<evidence type="ECO:0000259" key="2">
    <source>
        <dbReference type="Pfam" id="PF11716"/>
    </source>
</evidence>
<dbReference type="Pfam" id="PF11716">
    <property type="entry name" value="MDMPI_N"/>
    <property type="match status" value="1"/>
</dbReference>
<comment type="caution">
    <text evidence="3">The sequence shown here is derived from an EMBL/GenBank/DDBJ whole genome shotgun (WGS) entry which is preliminary data.</text>
</comment>
<dbReference type="InterPro" id="IPR034660">
    <property type="entry name" value="DinB/YfiT-like"/>
</dbReference>
<evidence type="ECO:0000313" key="3">
    <source>
        <dbReference type="EMBL" id="GJF16598.1"/>
    </source>
</evidence>
<gene>
    <name evidence="3" type="ORF">NGTWS1702_21750</name>
</gene>
<dbReference type="SUPFAM" id="SSF55718">
    <property type="entry name" value="SCP-like"/>
    <property type="match status" value="1"/>
</dbReference>
<protein>
    <recommendedName>
        <fullName evidence="5">Maleylpyruvate isomerase family mycothiol-dependent enzyme</fullName>
    </recommendedName>
</protein>
<sequence>MSVPNLNDYIEIHSDLFDHYNRLCRRLTEEQLGLQSLCPDWDLRGVIAHVVGVESVLDGWAPSTENPPPFGKLATFQSEAAGFDRARLAMRVDEITASRLDHLRSLDPSVVDAPSITPAGIRTYGAFLQIRIFDMWVHARDIAIPMGEQLDNTGLAAEIALAEVAGSIGYIVGKKIGLPDGKSIVFHVNGGVERDLAVVVDGRAKVVEAVDSPDVEVSADLQTFMMLAAGRVDPQAQIDAGKITWTGDDQWGEAAARKLAYTI</sequence>
<name>A0ABQ4VAG1_9MYCO</name>
<dbReference type="InterPro" id="IPR017517">
    <property type="entry name" value="Maleyloyr_isom"/>
</dbReference>
<proteinExistence type="predicted"/>
<dbReference type="EMBL" id="BPRH01002280">
    <property type="protein sequence ID" value="GJF16598.1"/>
    <property type="molecule type" value="Genomic_DNA"/>
</dbReference>
<dbReference type="SUPFAM" id="SSF109854">
    <property type="entry name" value="DinB/YfiT-like putative metalloenzymes"/>
    <property type="match status" value="1"/>
</dbReference>
<dbReference type="InterPro" id="IPR036527">
    <property type="entry name" value="SCP2_sterol-bd_dom_sf"/>
</dbReference>
<feature type="domain" description="MDMPI C-terminal" evidence="1">
    <location>
        <begin position="158"/>
        <end position="251"/>
    </location>
</feature>
<dbReference type="Proteomes" id="UP001060504">
    <property type="component" value="Unassembled WGS sequence"/>
</dbReference>
<keyword evidence="4" id="KW-1185">Reference proteome</keyword>
<dbReference type="Gene3D" id="1.20.120.450">
    <property type="entry name" value="dinb family like domain"/>
    <property type="match status" value="1"/>
</dbReference>
<reference evidence="3 4" key="1">
    <citation type="submission" date="2021-08" db="EMBL/GenBank/DDBJ databases">
        <title>Draft genome sequence of Mycolicibacterium sp. NGTWS1702 strain.</title>
        <authorList>
            <person name="Matsumoto M."/>
            <person name="Tang B.C.C."/>
            <person name="Machida Y."/>
            <person name="Matoyama H."/>
            <person name="Kishihara T."/>
            <person name="Sato S."/>
            <person name="Kondo I."/>
            <person name="Sano M."/>
            <person name="Kato G."/>
        </authorList>
    </citation>
    <scope>NUCLEOTIDE SEQUENCE [LARGE SCALE GENOMIC DNA]</scope>
    <source>
        <strain evidence="3 4">NGTWSNA01</strain>
    </source>
</reference>